<organism evidence="6 7">
    <name type="scientific">Lepisosteus oculatus</name>
    <name type="common">Spotted gar</name>
    <dbReference type="NCBI Taxonomy" id="7918"/>
    <lineage>
        <taxon>Eukaryota</taxon>
        <taxon>Metazoa</taxon>
        <taxon>Chordata</taxon>
        <taxon>Craniata</taxon>
        <taxon>Vertebrata</taxon>
        <taxon>Euteleostomi</taxon>
        <taxon>Actinopterygii</taxon>
        <taxon>Neopterygii</taxon>
        <taxon>Holostei</taxon>
        <taxon>Semionotiformes</taxon>
        <taxon>Lepisosteidae</taxon>
        <taxon>Lepisosteus</taxon>
    </lineage>
</organism>
<name>W5MQM8_LEPOC</name>
<dbReference type="PANTHER" id="PTHR25465">
    <property type="entry name" value="B-BOX DOMAIN CONTAINING"/>
    <property type="match status" value="1"/>
</dbReference>
<dbReference type="Ensembl" id="ENSLOCT00000010702.1">
    <property type="protein sequence ID" value="ENSLOCP00000010687.1"/>
    <property type="gene ID" value="ENSLOCG00000008778.1"/>
</dbReference>
<evidence type="ECO:0000256" key="2">
    <source>
        <dbReference type="ARBA" id="ARBA00022771"/>
    </source>
</evidence>
<dbReference type="Pfam" id="PF00643">
    <property type="entry name" value="zf-B_box"/>
    <property type="match status" value="1"/>
</dbReference>
<keyword evidence="1" id="KW-0479">Metal-binding</keyword>
<sequence length="151" mass="17077">MKSDSSMDQPVTFTKGAFTPDPSFTGPGDVSCDFCTETKLKAVKYCLTCTVSYCEIHIRWHYTVPALQRHRLVDINGDQEPKLCQQHHRTLELLCNTDQTLICSLCSAQEHRGHDIIFKSEQGLTQDVRRAVSDLTDELENFYTGGFQKTG</sequence>
<dbReference type="GO" id="GO:0008270">
    <property type="term" value="F:zinc ion binding"/>
    <property type="evidence" value="ECO:0007669"/>
    <property type="project" value="UniProtKB-KW"/>
</dbReference>
<reference evidence="7" key="1">
    <citation type="submission" date="2011-12" db="EMBL/GenBank/DDBJ databases">
        <title>The Draft Genome of Lepisosteus oculatus.</title>
        <authorList>
            <consortium name="The Broad Institute Genome Assembly &amp; Analysis Group"/>
            <consortium name="Computational R&amp;D Group"/>
            <consortium name="and Sequencing Platform"/>
            <person name="Di Palma F."/>
            <person name="Alfoldi J."/>
            <person name="Johnson J."/>
            <person name="Berlin A."/>
            <person name="Gnerre S."/>
            <person name="Jaffe D."/>
            <person name="MacCallum I."/>
            <person name="Young S."/>
            <person name="Walker B.J."/>
            <person name="Lander E.S."/>
            <person name="Lindblad-Toh K."/>
        </authorList>
    </citation>
    <scope>NUCLEOTIDE SEQUENCE [LARGE SCALE GENOMIC DNA]</scope>
</reference>
<keyword evidence="3" id="KW-0862">Zinc</keyword>
<evidence type="ECO:0000313" key="7">
    <source>
        <dbReference type="Proteomes" id="UP000018468"/>
    </source>
</evidence>
<dbReference type="SMART" id="SM00336">
    <property type="entry name" value="BBOX"/>
    <property type="match status" value="2"/>
</dbReference>
<evidence type="ECO:0000256" key="1">
    <source>
        <dbReference type="ARBA" id="ARBA00022723"/>
    </source>
</evidence>
<feature type="domain" description="B box-type" evidence="5">
    <location>
        <begin position="79"/>
        <end position="119"/>
    </location>
</feature>
<evidence type="ECO:0000259" key="5">
    <source>
        <dbReference type="PROSITE" id="PS50119"/>
    </source>
</evidence>
<keyword evidence="7" id="KW-1185">Reference proteome</keyword>
<accession>W5MQM8</accession>
<dbReference type="InParanoid" id="W5MQM8"/>
<dbReference type="CDD" id="cd19769">
    <property type="entry name" value="Bbox2_TRIM16-like"/>
    <property type="match status" value="1"/>
</dbReference>
<dbReference type="GeneTree" id="ENSGT01150000286950"/>
<dbReference type="InterPro" id="IPR000315">
    <property type="entry name" value="Znf_B-box"/>
</dbReference>
<protein>
    <recommendedName>
        <fullName evidence="5">B box-type domain-containing protein</fullName>
    </recommendedName>
</protein>
<reference evidence="6" key="3">
    <citation type="submission" date="2025-09" db="UniProtKB">
        <authorList>
            <consortium name="Ensembl"/>
        </authorList>
    </citation>
    <scope>IDENTIFICATION</scope>
</reference>
<dbReference type="Proteomes" id="UP000018468">
    <property type="component" value="Unassembled WGS sequence"/>
</dbReference>
<dbReference type="Bgee" id="ENSLOCG00000008778">
    <property type="expression patterns" value="Expressed in mesonephros and 5 other cell types or tissues"/>
</dbReference>
<dbReference type="InterPro" id="IPR051051">
    <property type="entry name" value="E3_ubiq-ligase_TRIM/RNF"/>
</dbReference>
<evidence type="ECO:0000256" key="3">
    <source>
        <dbReference type="ARBA" id="ARBA00022833"/>
    </source>
</evidence>
<evidence type="ECO:0000256" key="4">
    <source>
        <dbReference type="PROSITE-ProRule" id="PRU00024"/>
    </source>
</evidence>
<dbReference type="OMA" id="CETHIRW"/>
<dbReference type="PROSITE" id="PS50119">
    <property type="entry name" value="ZF_BBOX"/>
    <property type="match status" value="1"/>
</dbReference>
<dbReference type="HOGENOM" id="CLU_1730823_0_0_1"/>
<dbReference type="STRING" id="7918.ENSLOCP00000010687"/>
<keyword evidence="2 4" id="KW-0863">Zinc-finger</keyword>
<dbReference type="Gene3D" id="4.10.830.40">
    <property type="match status" value="1"/>
</dbReference>
<dbReference type="Gene3D" id="3.30.160.60">
    <property type="entry name" value="Classic Zinc Finger"/>
    <property type="match status" value="1"/>
</dbReference>
<proteinExistence type="predicted"/>
<dbReference type="CDD" id="cd19802">
    <property type="entry name" value="Bbox1_TRIM8-like"/>
    <property type="match status" value="1"/>
</dbReference>
<dbReference type="eggNOG" id="ENOG502SRDY">
    <property type="taxonomic scope" value="Eukaryota"/>
</dbReference>
<dbReference type="PANTHER" id="PTHR25465:SF5">
    <property type="entry name" value="E3 UBIQUITIN_ISG15 LIGASE TRIM25-RELATED"/>
    <property type="match status" value="1"/>
</dbReference>
<dbReference type="AlphaFoldDB" id="W5MQM8"/>
<evidence type="ECO:0000313" key="6">
    <source>
        <dbReference type="Ensembl" id="ENSLOCP00000010687.1"/>
    </source>
</evidence>
<reference evidence="6" key="2">
    <citation type="submission" date="2025-08" db="UniProtKB">
        <authorList>
            <consortium name="Ensembl"/>
        </authorList>
    </citation>
    <scope>IDENTIFICATION</scope>
</reference>
<dbReference type="SUPFAM" id="SSF57845">
    <property type="entry name" value="B-box zinc-binding domain"/>
    <property type="match status" value="1"/>
</dbReference>